<dbReference type="RefSeq" id="WP_271277054.1">
    <property type="nucleotide sequence ID" value="NZ_BAABFD010000005.1"/>
</dbReference>
<evidence type="ECO:0000256" key="1">
    <source>
        <dbReference type="SAM" id="MobiDB-lite"/>
    </source>
</evidence>
<evidence type="ECO:0000313" key="3">
    <source>
        <dbReference type="Proteomes" id="UP001212498"/>
    </source>
</evidence>
<organism evidence="2 3">
    <name type="scientific">Nonomuraea ferruginea</name>
    <dbReference type="NCBI Taxonomy" id="46174"/>
    <lineage>
        <taxon>Bacteria</taxon>
        <taxon>Bacillati</taxon>
        <taxon>Actinomycetota</taxon>
        <taxon>Actinomycetes</taxon>
        <taxon>Streptosporangiales</taxon>
        <taxon>Streptosporangiaceae</taxon>
        <taxon>Nonomuraea</taxon>
    </lineage>
</organism>
<dbReference type="EMBL" id="JAPNUD010000044">
    <property type="protein sequence ID" value="MDA0642538.1"/>
    <property type="molecule type" value="Genomic_DNA"/>
</dbReference>
<evidence type="ECO:0000313" key="2">
    <source>
        <dbReference type="EMBL" id="MDA0642538.1"/>
    </source>
</evidence>
<sequence>MWLSARLSTSSAFGIAATERSLRVAMTRAGWPTWAAQSGTGSRSATKPLPERITVDKPARVARSVADRPARTWRAGRTDRSRSSRRNPRDGASWISVRKTAPGPVQSRPAAPR</sequence>
<feature type="compositionally biased region" description="Basic and acidic residues" evidence="1">
    <location>
        <begin position="49"/>
        <end position="82"/>
    </location>
</feature>
<gene>
    <name evidence="2" type="ORF">OUY24_18040</name>
</gene>
<proteinExistence type="predicted"/>
<feature type="compositionally biased region" description="Polar residues" evidence="1">
    <location>
        <begin position="35"/>
        <end position="45"/>
    </location>
</feature>
<keyword evidence="3" id="KW-1185">Reference proteome</keyword>
<protein>
    <submittedName>
        <fullName evidence="2">Uncharacterized protein</fullName>
    </submittedName>
</protein>
<reference evidence="2 3" key="1">
    <citation type="submission" date="2022-11" db="EMBL/GenBank/DDBJ databases">
        <title>Nonomuraea corallina sp. nov., a new species of the genus Nonomuraea isolated from sea side sediment in Thai sea.</title>
        <authorList>
            <person name="Ngamcharungchit C."/>
            <person name="Matsumoto A."/>
            <person name="Suriyachadkun C."/>
            <person name="Panbangred W."/>
            <person name="Inahashi Y."/>
            <person name="Intra B."/>
        </authorList>
    </citation>
    <scope>NUCLEOTIDE SEQUENCE [LARGE SCALE GENOMIC DNA]</scope>
    <source>
        <strain evidence="2 3">DSM 43553</strain>
    </source>
</reference>
<feature type="region of interest" description="Disordered" evidence="1">
    <location>
        <begin position="33"/>
        <end position="113"/>
    </location>
</feature>
<comment type="caution">
    <text evidence="2">The sequence shown here is derived from an EMBL/GenBank/DDBJ whole genome shotgun (WGS) entry which is preliminary data.</text>
</comment>
<dbReference type="Proteomes" id="UP001212498">
    <property type="component" value="Unassembled WGS sequence"/>
</dbReference>
<accession>A0ABT4SZ59</accession>
<name>A0ABT4SZ59_9ACTN</name>